<comment type="subcellular location">
    <subcellularLocation>
        <location evidence="1">Virion</location>
    </subcellularLocation>
</comment>
<protein>
    <recommendedName>
        <fullName evidence="1">Tape measure protein</fullName>
        <shortName evidence="1">TMP</shortName>
    </recommendedName>
</protein>
<feature type="coiled-coil region" evidence="1">
    <location>
        <begin position="45"/>
        <end position="73"/>
    </location>
</feature>
<keyword evidence="1" id="KW-0175">Coiled coil</keyword>
<dbReference type="InterPro" id="IPR043680">
    <property type="entry name" value="GpH_LAMBDA"/>
</dbReference>
<feature type="chain" id="PRO_5044509839" description="Tape measure protein" evidence="1">
    <location>
        <begin position="1"/>
        <end position="1034"/>
    </location>
</feature>
<feature type="domain" description="Bacteriophage tail tape measure N-terminal" evidence="2">
    <location>
        <begin position="307"/>
        <end position="457"/>
    </location>
</feature>
<accession>A0A5B9NFW2</accession>
<dbReference type="GO" id="GO:0098015">
    <property type="term" value="C:virus tail"/>
    <property type="evidence" value="ECO:0007669"/>
    <property type="project" value="UniProtKB-UniRule"/>
</dbReference>
<keyword evidence="1" id="KW-1160">Virus entry into host cell</keyword>
<comment type="subunit">
    <text evidence="1">Interacts with the tail initiator complex presumably through its C-terminus domain. Interacts with the tail assembly proteins.</text>
</comment>
<dbReference type="Pfam" id="PF09718">
    <property type="entry name" value="Tape_meas_lam_C"/>
    <property type="match status" value="1"/>
</dbReference>
<feature type="domain" description="Bacteriophage tail tape measure N-terminal" evidence="2">
    <location>
        <begin position="213"/>
        <end position="278"/>
    </location>
</feature>
<keyword evidence="1" id="KW-0946">Virion</keyword>
<name>A0A5B9NFW2_9CAUD</name>
<evidence type="ECO:0000313" key="7">
    <source>
        <dbReference type="Proteomes" id="UP000595582"/>
    </source>
</evidence>
<dbReference type="EMBL" id="MW021762">
    <property type="protein sequence ID" value="QPX75043.1"/>
    <property type="molecule type" value="Genomic_DNA"/>
</dbReference>
<keyword evidence="1" id="KW-1162">Viral penetration into host cytoplasm</keyword>
<dbReference type="Proteomes" id="UP000324060">
    <property type="component" value="Segment"/>
</dbReference>
<dbReference type="GO" id="GO:0046718">
    <property type="term" value="P:symbiont entry into host cell"/>
    <property type="evidence" value="ECO:0007669"/>
    <property type="project" value="UniProtKB-KW"/>
</dbReference>
<evidence type="ECO:0000313" key="6">
    <source>
        <dbReference type="Proteomes" id="UP000324060"/>
    </source>
</evidence>
<feature type="coiled-coil region" evidence="1">
    <location>
        <begin position="571"/>
        <end position="598"/>
    </location>
</feature>
<sequence>MGANMADKVAGLTFGVDVSQVDRAVRSLAELKNQSQQTGAGLQSLADAEKRATAQTEEMNRALQNQKKTTEKAKTNFNNIAGAIDPTIAKMANLRKASEELDKAWQLGLVPDKEFFRLGAIIESTTNQLRRQQAALTEEGRAAIAEAEAKQKAANAGRDFVASLKQQAESAGKTRAELLEMKAAQLGVSAEAAPFINAMKQQEQALKKQQSAMGLAGISAGQYQAAMRQLPAQITDVVTSLASGMPVWMVAIQQGGQIKDSFGGIGNTFQALKNLIFGTSADINESLDETSESASDLAESFNNTAEAGEKMGGLIRFINPLTIGALALGVAIAAVSKAGYDAWKSQRDLANALVLTGGYAATTTGQINDLANELSETSSATSGRIQDIASTLASSGKYTIGQIKTITKTTAEWEAQTGESSDKIKGYFDQILKDPVKGLADLNDKFNFLNEGQLTYIESLRKTKGETAAADAATKLFADTMDKRLKDVADSATPLEKMWMDIKKWASDSWDWVGNHTVGALNLIVDTVSAIINTIRKLITDGDAMIAQFVVDAGRTLQKIPGMGDFGNDFLAQQEQLIKDSKAKSAELAKTIAEQQARIAKGEMGYIDAANNKDVSGGYSSKTKERVNQEEKDILKNRNARKQQADAGVKIDEQYQAELLSLQAQLKVLQQHKGLDDKISQQRKDYFETVAKFQVLEEASQKRKLTQSEQQMLANKQNILYMAEQKAIVGDQIVQQQRLNALLDKSTKYQNQMAEKTKALQDTAGMGSKEQERYRANAQMAADWTNNGGSLSDPGFKAMQDASNKFYAQQDAQMLNWKAGFTHAWADIGNEVNDVYGNIGEITQNAFSGMASVLTDFVMTGKASFSDFAKSVITDITNMLIKMALFNSLSAAFGGGGTFSFSSMFSKGFAGGGYTGDGGKYEPKGIVHGGEFVFTKEATQRLGPENLYRLMRGYASGGLVGGNASSGSGITNGGNVAASAAMVFTIGDINITMGSGQDSKGLEQGVRQIVNDMFTEALSQNGRIAKFVNEKTRS</sequence>
<dbReference type="GO" id="GO:0098003">
    <property type="term" value="P:viral tail assembly"/>
    <property type="evidence" value="ECO:0007669"/>
    <property type="project" value="UniProtKB-UniRule"/>
</dbReference>
<keyword evidence="1" id="KW-1245">Viral tail assembly</keyword>
<comment type="function">
    <text evidence="1">Serves as a ruler that controls the length of tail by stopping the tail tube polymerization and is probably released from the tail shaft during infection to facilitate DNA translocation into the host cell. Assembles into a multimeric linear form probably arranged as a coil of alpha-helices and stabilized by the covering tail assembly proteins. Its C-terminus fixes the tail tip complex, thereby forming the tail assembly initiator complex. Tail tube proteins polymerize around the tail measure protein, displacing the tail assembly proteins. When the tail reaches the length specified by the tape measure protein, it stops and becomes capped by the tail terminator protein.</text>
</comment>
<gene>
    <name evidence="4" type="ORF">SEGES_17</name>
</gene>
<evidence type="ECO:0000256" key="1">
    <source>
        <dbReference type="HAMAP-Rule" id="MF_04138"/>
    </source>
</evidence>
<reference evidence="4 6" key="1">
    <citation type="submission" date="2019-04" db="EMBL/GenBank/DDBJ databases">
        <authorList>
            <person name="Foster K.K."/>
            <person name="Sharma R."/>
            <person name="Thurgood T.L."/>
            <person name="Loertscher E."/>
            <person name="Barker A."/>
            <person name="Chronis J."/>
            <person name="Fairholm J."/>
            <person name="Finnegan Z."/>
            <person name="Flake P."/>
            <person name="Hielscher T."/>
            <person name="Melhado E."/>
            <person name="Potts E."/>
            <person name="Sarabia R."/>
            <person name="Wiley M.S."/>
            <person name="Johnson L."/>
            <person name="Arens D.K."/>
            <person name="Kruger J.L."/>
            <person name="Thompson D.W."/>
            <person name="Walker J."/>
            <person name="Casjens S."/>
            <person name="Grose J.H."/>
        </authorList>
    </citation>
    <scope>NUCLEOTIDE SEQUENCE [LARGE SCALE GENOMIC DNA]</scope>
</reference>
<evidence type="ECO:0000313" key="4">
    <source>
        <dbReference type="EMBL" id="QEG12549.1"/>
    </source>
</evidence>
<dbReference type="InterPro" id="IPR006431">
    <property type="entry name" value="Phage_tape_meas_C"/>
</dbReference>
<comment type="similarity">
    <text evidence="1">Belongs to the Lambdavirus tape measure protein family.</text>
</comment>
<dbReference type="InterPro" id="IPR009628">
    <property type="entry name" value="Phage_tape_measure_N"/>
</dbReference>
<dbReference type="EMBL" id="MN013080">
    <property type="protein sequence ID" value="QEG12549.1"/>
    <property type="molecule type" value="Genomic_DNA"/>
</dbReference>
<dbReference type="HAMAP" id="MF_04138">
    <property type="entry name" value="TMP_LAMBDA"/>
    <property type="match status" value="1"/>
</dbReference>
<keyword evidence="1" id="KW-1227">Viral tail protein</keyword>
<keyword evidence="6" id="KW-1185">Reference proteome</keyword>
<keyword evidence="1" id="KW-1171">Viral genome ejection through host cell envelope</keyword>
<evidence type="ECO:0000259" key="3">
    <source>
        <dbReference type="Pfam" id="PF09718"/>
    </source>
</evidence>
<organism evidence="4 6">
    <name type="scientific">Klebsiella phage vB_KpnS_SegesCirculi</name>
    <dbReference type="NCBI Taxonomy" id="2591374"/>
    <lineage>
        <taxon>Viruses</taxon>
        <taxon>Duplodnaviria</taxon>
        <taxon>Heunggongvirae</taxon>
        <taxon>Uroviricota</taxon>
        <taxon>Caudoviricetes</taxon>
        <taxon>Drexlerviridae</taxon>
        <taxon>Webervirus</taxon>
        <taxon>Webervirus segescirculi</taxon>
    </lineage>
</organism>
<evidence type="ECO:0000313" key="5">
    <source>
        <dbReference type="EMBL" id="QPX75043.1"/>
    </source>
</evidence>
<dbReference type="SUPFAM" id="SSF58104">
    <property type="entry name" value="Methyl-accepting chemotaxis protein (MCP) signaling domain"/>
    <property type="match status" value="1"/>
</dbReference>
<evidence type="ECO:0000259" key="2">
    <source>
        <dbReference type="Pfam" id="PF06791"/>
    </source>
</evidence>
<dbReference type="Pfam" id="PF06791">
    <property type="entry name" value="TMP_2"/>
    <property type="match status" value="2"/>
</dbReference>
<reference evidence="5 7" key="2">
    <citation type="submission" date="2020-09" db="EMBL/GenBank/DDBJ databases">
        <authorList>
            <person name="Foster K."/>
            <person name="Sharma R."/>
            <person name="Thurgood T.L."/>
            <person name="Loertscher E."/>
            <person name="Barker A."/>
            <person name="Chronis J."/>
            <person name="Fairholm J."/>
            <person name="Finnegan Z."/>
            <person name="Flake P."/>
            <person name="Hielscher T."/>
            <person name="Melhado E."/>
            <person name="Potts E."/>
            <person name="Sarabia R."/>
            <person name="Wiley M."/>
            <person name="Johnson L."/>
            <person name="Arens D.K."/>
            <person name="Kruger J.L."/>
            <person name="Thompson D.W."/>
            <person name="Walker J."/>
            <person name="Casjens S."/>
            <person name="Casjens S.R."/>
            <person name="Grose J.H."/>
        </authorList>
    </citation>
    <scope>NUCLEOTIDE SEQUENCE [LARGE SCALE GENOMIC DNA]</scope>
</reference>
<dbReference type="Proteomes" id="UP000595582">
    <property type="component" value="Segment"/>
</dbReference>
<dbReference type="NCBIfam" id="TIGR01541">
    <property type="entry name" value="tape_meas_lam_C"/>
    <property type="match status" value="1"/>
</dbReference>
<keyword evidence="1" id="KW-1188">Viral release from host cell</keyword>
<proteinExistence type="inferred from homology"/>
<feature type="domain" description="Bacteriophage tail tape measure C-terminal" evidence="3">
    <location>
        <begin position="816"/>
        <end position="889"/>
    </location>
</feature>